<feature type="compositionally biased region" description="Polar residues" evidence="1">
    <location>
        <begin position="374"/>
        <end position="385"/>
    </location>
</feature>
<feature type="compositionally biased region" description="Polar residues" evidence="1">
    <location>
        <begin position="179"/>
        <end position="206"/>
    </location>
</feature>
<organism evidence="2 3">
    <name type="scientific">Sphaerosporella brunnea</name>
    <dbReference type="NCBI Taxonomy" id="1250544"/>
    <lineage>
        <taxon>Eukaryota</taxon>
        <taxon>Fungi</taxon>
        <taxon>Dikarya</taxon>
        <taxon>Ascomycota</taxon>
        <taxon>Pezizomycotina</taxon>
        <taxon>Pezizomycetes</taxon>
        <taxon>Pezizales</taxon>
        <taxon>Pyronemataceae</taxon>
        <taxon>Sphaerosporella</taxon>
    </lineage>
</organism>
<dbReference type="InParanoid" id="A0A5J5F6N5"/>
<accession>A0A5J5F6N5</accession>
<feature type="compositionally biased region" description="Polar residues" evidence="1">
    <location>
        <begin position="266"/>
        <end position="280"/>
    </location>
</feature>
<gene>
    <name evidence="2" type="ORF">FN846DRAFT_773113</name>
</gene>
<evidence type="ECO:0000256" key="1">
    <source>
        <dbReference type="SAM" id="MobiDB-lite"/>
    </source>
</evidence>
<feature type="compositionally biased region" description="Polar residues" evidence="1">
    <location>
        <begin position="1"/>
        <end position="12"/>
    </location>
</feature>
<dbReference type="OrthoDB" id="5369729at2759"/>
<feature type="compositionally biased region" description="Acidic residues" evidence="1">
    <location>
        <begin position="118"/>
        <end position="127"/>
    </location>
</feature>
<feature type="compositionally biased region" description="Basic and acidic residues" evidence="1">
    <location>
        <begin position="290"/>
        <end position="300"/>
    </location>
</feature>
<feature type="compositionally biased region" description="Low complexity" evidence="1">
    <location>
        <begin position="311"/>
        <end position="325"/>
    </location>
</feature>
<comment type="caution">
    <text evidence="2">The sequence shown here is derived from an EMBL/GenBank/DDBJ whole genome shotgun (WGS) entry which is preliminary data.</text>
</comment>
<feature type="compositionally biased region" description="Basic and acidic residues" evidence="1">
    <location>
        <begin position="227"/>
        <end position="241"/>
    </location>
</feature>
<feature type="compositionally biased region" description="Low complexity" evidence="1">
    <location>
        <begin position="356"/>
        <end position="373"/>
    </location>
</feature>
<feature type="compositionally biased region" description="Low complexity" evidence="1">
    <location>
        <begin position="629"/>
        <end position="639"/>
    </location>
</feature>
<evidence type="ECO:0000313" key="2">
    <source>
        <dbReference type="EMBL" id="KAA8912697.1"/>
    </source>
</evidence>
<protein>
    <recommendedName>
        <fullName evidence="4">LPXTG-motif cell wall anchor domain protein</fullName>
    </recommendedName>
</protein>
<name>A0A5J5F6N5_9PEZI</name>
<feature type="compositionally biased region" description="Low complexity" evidence="1">
    <location>
        <begin position="71"/>
        <end position="86"/>
    </location>
</feature>
<evidence type="ECO:0008006" key="4">
    <source>
        <dbReference type="Google" id="ProtNLM"/>
    </source>
</evidence>
<feature type="region of interest" description="Disordered" evidence="1">
    <location>
        <begin position="1"/>
        <end position="325"/>
    </location>
</feature>
<dbReference type="Proteomes" id="UP000326924">
    <property type="component" value="Unassembled WGS sequence"/>
</dbReference>
<feature type="compositionally biased region" description="Polar residues" evidence="1">
    <location>
        <begin position="54"/>
        <end position="68"/>
    </location>
</feature>
<dbReference type="AlphaFoldDB" id="A0A5J5F6N5"/>
<reference evidence="2 3" key="1">
    <citation type="submission" date="2019-09" db="EMBL/GenBank/DDBJ databases">
        <title>Draft genome of the ectomycorrhizal ascomycete Sphaerosporella brunnea.</title>
        <authorList>
            <consortium name="DOE Joint Genome Institute"/>
            <person name="Benucci G.M."/>
            <person name="Marozzi G."/>
            <person name="Antonielli L."/>
            <person name="Sanchez S."/>
            <person name="Marco P."/>
            <person name="Wang X."/>
            <person name="Falini L.B."/>
            <person name="Barry K."/>
            <person name="Haridas S."/>
            <person name="Lipzen A."/>
            <person name="Labutti K."/>
            <person name="Grigoriev I.V."/>
            <person name="Murat C."/>
            <person name="Martin F."/>
            <person name="Albertini E."/>
            <person name="Donnini D."/>
            <person name="Bonito G."/>
        </authorList>
    </citation>
    <scope>NUCLEOTIDE SEQUENCE [LARGE SCALE GENOMIC DNA]</scope>
    <source>
        <strain evidence="2 3">Sb_GMNB300</strain>
    </source>
</reference>
<feature type="region of interest" description="Disordered" evidence="1">
    <location>
        <begin position="571"/>
        <end position="639"/>
    </location>
</feature>
<feature type="region of interest" description="Disordered" evidence="1">
    <location>
        <begin position="346"/>
        <end position="385"/>
    </location>
</feature>
<sequence length="724" mass="78218">RPPSSHASNRSSPTPPKKRAPARFSSNGVATSAGPPPSLAFRQRRPSMDHNRSLHSVPSTPLRSTVDYSSRDLASSSTSSATMSARPISRTGTAQGQRHSRTRSSSTMQRRQSFSSFSDDDDDDEYGEKDRTIRGLEDLQNHGAQQPKATNEDVFLKLARADSGATRAADRLERRRARLSQNRNSVPIVTQSSPVQPVHDFNSSPPQVDEDVWRRARHRMSSPPGDFRSHRMSQAEDRERNSVTPRPFDLRPVSVLRRDNSHGHTRSYSVAESNRPNLSALTRGLTASPHIDEKDPDRDFTGSIAGGGSGPRSSGSVSTASTTAASSVWDELDDLKSRIRRLEVTGRIPASGGGNASNSSGDRPRTATTTITTVSSSPRNNANGISPMGSSFTPTTTSHPLLHNALAKTKAVLPADVYKHLELAAKDALDMANTVGAPGSGAPSVAGVDRNVRRKADGVCRSLTELCLALSENRQTLAPPAPLPFIQSQFLAPRPISRGLGTESVLGVRTRDMYDGGRESAIGERLPSRVASRFADRKHSLASLSVAAGFSPRSDTVQSPTVRHRGSMQLKEGFSEDRFRAPSRAGEANGHRLPTARHSMPREYTTTDVASTLPPRRSSFAPTIQSSPLAPSKRSSLYSSLGESGLRTAQEFTMTGGPINERLASALNSQDQDLTTHSTTSRFGSGRTPLTSKTSARRLRPLGESDRATAIRRAEAATERLVRR</sequence>
<feature type="non-terminal residue" evidence="2">
    <location>
        <position position="1"/>
    </location>
</feature>
<dbReference type="EMBL" id="VXIS01000020">
    <property type="protein sequence ID" value="KAA8912697.1"/>
    <property type="molecule type" value="Genomic_DNA"/>
</dbReference>
<feature type="region of interest" description="Disordered" evidence="1">
    <location>
        <begin position="670"/>
        <end position="693"/>
    </location>
</feature>
<feature type="compositionally biased region" description="Basic and acidic residues" evidence="1">
    <location>
        <begin position="128"/>
        <end position="140"/>
    </location>
</feature>
<evidence type="ECO:0000313" key="3">
    <source>
        <dbReference type="Proteomes" id="UP000326924"/>
    </source>
</evidence>
<keyword evidence="3" id="KW-1185">Reference proteome</keyword>
<proteinExistence type="predicted"/>
<feature type="compositionally biased region" description="Low complexity" evidence="1">
    <location>
        <begin position="103"/>
        <end position="117"/>
    </location>
</feature>